<gene>
    <name evidence="1" type="ORF">HELGO_WM5108</name>
</gene>
<accession>A0A6S6TMI3</accession>
<reference evidence="1" key="1">
    <citation type="submission" date="2020-01" db="EMBL/GenBank/DDBJ databases">
        <authorList>
            <person name="Meier V. D."/>
            <person name="Meier V D."/>
        </authorList>
    </citation>
    <scope>NUCLEOTIDE SEQUENCE</scope>
    <source>
        <strain evidence="1">HLG_WM_MAG_05</strain>
    </source>
</reference>
<organism evidence="1">
    <name type="scientific">uncultured Sulfurovum sp</name>
    <dbReference type="NCBI Taxonomy" id="269237"/>
    <lineage>
        <taxon>Bacteria</taxon>
        <taxon>Pseudomonadati</taxon>
        <taxon>Campylobacterota</taxon>
        <taxon>Epsilonproteobacteria</taxon>
        <taxon>Campylobacterales</taxon>
        <taxon>Sulfurovaceae</taxon>
        <taxon>Sulfurovum</taxon>
        <taxon>environmental samples</taxon>
    </lineage>
</organism>
<protein>
    <submittedName>
        <fullName evidence="1">Uncharacterized protein</fullName>
    </submittedName>
</protein>
<dbReference type="AlphaFoldDB" id="A0A6S6TMI3"/>
<name>A0A6S6TMI3_9BACT</name>
<sequence length="93" mass="10884">MKKSLEERQEEIENYIISNELTLATKSIINFVDDFSKNKNFRREALLYKSSVHALESERRQYGKSLDLDRQLKQLSSSLLEFIEIVAEDSKGK</sequence>
<evidence type="ECO:0000313" key="1">
    <source>
        <dbReference type="EMBL" id="CAA6820564.1"/>
    </source>
</evidence>
<dbReference type="EMBL" id="CACVAU010000058">
    <property type="protein sequence ID" value="CAA6820564.1"/>
    <property type="molecule type" value="Genomic_DNA"/>
</dbReference>
<proteinExistence type="predicted"/>